<evidence type="ECO:0000313" key="3">
    <source>
        <dbReference type="WBParaSite" id="HPLM_0000156801-mRNA-1"/>
    </source>
</evidence>
<organism evidence="3">
    <name type="scientific">Haemonchus placei</name>
    <name type="common">Barber's pole worm</name>
    <dbReference type="NCBI Taxonomy" id="6290"/>
    <lineage>
        <taxon>Eukaryota</taxon>
        <taxon>Metazoa</taxon>
        <taxon>Ecdysozoa</taxon>
        <taxon>Nematoda</taxon>
        <taxon>Chromadorea</taxon>
        <taxon>Rhabditida</taxon>
        <taxon>Rhabditina</taxon>
        <taxon>Rhabditomorpha</taxon>
        <taxon>Strongyloidea</taxon>
        <taxon>Trichostrongylidae</taxon>
        <taxon>Haemonchus</taxon>
    </lineage>
</organism>
<evidence type="ECO:0000313" key="2">
    <source>
        <dbReference type="Proteomes" id="UP000268014"/>
    </source>
</evidence>
<dbReference type="AlphaFoldDB" id="A0A0N4VW98"/>
<evidence type="ECO:0000313" key="1">
    <source>
        <dbReference type="EMBL" id="VDO10157.1"/>
    </source>
</evidence>
<sequence>MVHHSRICDYTPTSLFESLNKPVWLFCSVRRLDHPQSCQRR</sequence>
<accession>A0A0N4VW98</accession>
<reference evidence="1 2" key="2">
    <citation type="submission" date="2018-11" db="EMBL/GenBank/DDBJ databases">
        <authorList>
            <consortium name="Pathogen Informatics"/>
        </authorList>
    </citation>
    <scope>NUCLEOTIDE SEQUENCE [LARGE SCALE GENOMIC DNA]</scope>
    <source>
        <strain evidence="1 2">MHpl1</strain>
    </source>
</reference>
<reference evidence="3" key="1">
    <citation type="submission" date="2017-02" db="UniProtKB">
        <authorList>
            <consortium name="WormBaseParasite"/>
        </authorList>
    </citation>
    <scope>IDENTIFICATION</scope>
</reference>
<name>A0A0N4VW98_HAEPC</name>
<dbReference type="WBParaSite" id="HPLM_0000156801-mRNA-1">
    <property type="protein sequence ID" value="HPLM_0000156801-mRNA-1"/>
    <property type="gene ID" value="HPLM_0000156801"/>
</dbReference>
<gene>
    <name evidence="1" type="ORF">HPLM_LOCUS1566</name>
</gene>
<dbReference type="EMBL" id="UZAF01002161">
    <property type="protein sequence ID" value="VDO10157.1"/>
    <property type="molecule type" value="Genomic_DNA"/>
</dbReference>
<keyword evidence="2" id="KW-1185">Reference proteome</keyword>
<proteinExistence type="predicted"/>
<protein>
    <submittedName>
        <fullName evidence="1 3">Uncharacterized protein</fullName>
    </submittedName>
</protein>
<dbReference type="Proteomes" id="UP000268014">
    <property type="component" value="Unassembled WGS sequence"/>
</dbReference>